<dbReference type="AlphaFoldDB" id="A0AA42AZ06"/>
<evidence type="ECO:0000256" key="6">
    <source>
        <dbReference type="SAM" id="SignalP"/>
    </source>
</evidence>
<protein>
    <recommendedName>
        <fullName evidence="7">Bulb-type lectin domain-containing protein</fullName>
    </recommendedName>
</protein>
<proteinExistence type="predicted"/>
<feature type="signal peptide" evidence="6">
    <location>
        <begin position="1"/>
        <end position="29"/>
    </location>
</feature>
<feature type="domain" description="Bulb-type lectin" evidence="7">
    <location>
        <begin position="72"/>
        <end position="180"/>
    </location>
</feature>
<dbReference type="InterPro" id="IPR001480">
    <property type="entry name" value="Bulb-type_lectin_dom"/>
</dbReference>
<dbReference type="PROSITE" id="PS50927">
    <property type="entry name" value="BULB_LECTIN"/>
    <property type="match status" value="1"/>
</dbReference>
<dbReference type="PANTHER" id="PTHR47974:SF9">
    <property type="entry name" value="RECEPTOR-LIKE SERINE_THREONINE-PROTEIN KINASE"/>
    <property type="match status" value="1"/>
</dbReference>
<dbReference type="PIRSF" id="PIRSF002686">
    <property type="entry name" value="SLG"/>
    <property type="match status" value="1"/>
</dbReference>
<dbReference type="Pfam" id="PF01453">
    <property type="entry name" value="B_lectin"/>
    <property type="match status" value="1"/>
</dbReference>
<dbReference type="InterPro" id="IPR035446">
    <property type="entry name" value="SLSG/EP1"/>
</dbReference>
<dbReference type="CDD" id="cd00028">
    <property type="entry name" value="B_lectin"/>
    <property type="match status" value="1"/>
</dbReference>
<evidence type="ECO:0000256" key="2">
    <source>
        <dbReference type="ARBA" id="ARBA00022692"/>
    </source>
</evidence>
<reference evidence="8" key="1">
    <citation type="submission" date="2022-03" db="EMBL/GenBank/DDBJ databases">
        <title>A functionally conserved STORR gene fusion in Papaver species that diverged 16.8 million years ago.</title>
        <authorList>
            <person name="Catania T."/>
        </authorList>
    </citation>
    <scope>NUCLEOTIDE SEQUENCE</scope>
    <source>
        <strain evidence="8">S-191538</strain>
    </source>
</reference>
<evidence type="ECO:0000259" key="7">
    <source>
        <dbReference type="PROSITE" id="PS50927"/>
    </source>
</evidence>
<accession>A0AA42AZ06</accession>
<name>A0AA42AZ06_PAPNU</name>
<comment type="caution">
    <text evidence="8">The sequence shown here is derived from an EMBL/GenBank/DDBJ whole genome shotgun (WGS) entry which is preliminary data.</text>
</comment>
<dbReference type="Proteomes" id="UP001177140">
    <property type="component" value="Unassembled WGS sequence"/>
</dbReference>
<keyword evidence="9" id="KW-1185">Reference proteome</keyword>
<keyword evidence="3 6" id="KW-0732">Signal</keyword>
<evidence type="ECO:0000313" key="8">
    <source>
        <dbReference type="EMBL" id="MCL7044341.1"/>
    </source>
</evidence>
<dbReference type="SUPFAM" id="SSF51110">
    <property type="entry name" value="alpha-D-mannose-specific plant lectins"/>
    <property type="match status" value="1"/>
</dbReference>
<keyword evidence="4" id="KW-1133">Transmembrane helix</keyword>
<dbReference type="GO" id="GO:0016020">
    <property type="term" value="C:membrane"/>
    <property type="evidence" value="ECO:0007669"/>
    <property type="project" value="UniProtKB-SubCell"/>
</dbReference>
<keyword evidence="5" id="KW-0472">Membrane</keyword>
<feature type="chain" id="PRO_5041238455" description="Bulb-type lectin domain-containing protein" evidence="6">
    <location>
        <begin position="30"/>
        <end position="463"/>
    </location>
</feature>
<evidence type="ECO:0000313" key="9">
    <source>
        <dbReference type="Proteomes" id="UP001177140"/>
    </source>
</evidence>
<dbReference type="SMART" id="SM00108">
    <property type="entry name" value="B_lectin"/>
    <property type="match status" value="1"/>
</dbReference>
<comment type="subcellular location">
    <subcellularLocation>
        <location evidence="1">Membrane</location>
        <topology evidence="1">Single-pass membrane protein</topology>
    </subcellularLocation>
</comment>
<sequence length="463" mass="50755">MIKSYTSSSFLHSLAILLMICSSSVIVRADVSPAKTFSYELDGNSFRRGFDETEYKVSHHALPIQNYPFSIYFYEANPESTGVNQSIPVTNSYILAIGMGHAHPDGITRWVWEANLNRPVGNKSKLIFNRSGNLALVDSNGRIGWQTRTSNKGVVDIKLLPNGNLVLLDRDGGFVWQSFYHPSNTLLVGQGLGPGSSITNKIVNGKYSMVLKDKTLGLFLNPTPETSLSLSSKPFNYLNVTLMSVLGSNITFNTSKYFYGAGLFYNVLSIVLSTNSFYPLTHPKYNSTLSMLRLGSNGNLNIYTYSELPSNGYEAWEETYAAFSREGRNSECLLPAKCGSFGLCGDNQCVGCPTPKGLMGWDNNCKLPRIPSCNASTASNVGYYIVDGVVDIRLIAYSDVEGPVLIAECMKKCSNDCKCVGFFHRTNGCLFASQFNTLAKAYDGFKGDAPIASAADVYIKYAK</sequence>
<dbReference type="Gene3D" id="2.90.10.10">
    <property type="entry name" value="Bulb-type lectin domain"/>
    <property type="match status" value="1"/>
</dbReference>
<gene>
    <name evidence="8" type="ORF">MKW94_025611</name>
</gene>
<keyword evidence="2" id="KW-0812">Transmembrane</keyword>
<evidence type="ECO:0000256" key="1">
    <source>
        <dbReference type="ARBA" id="ARBA00004167"/>
    </source>
</evidence>
<dbReference type="PANTHER" id="PTHR47974">
    <property type="entry name" value="OS07G0415500 PROTEIN"/>
    <property type="match status" value="1"/>
</dbReference>
<evidence type="ECO:0000256" key="4">
    <source>
        <dbReference type="ARBA" id="ARBA00022989"/>
    </source>
</evidence>
<dbReference type="InterPro" id="IPR036426">
    <property type="entry name" value="Bulb-type_lectin_dom_sf"/>
</dbReference>
<evidence type="ECO:0000256" key="5">
    <source>
        <dbReference type="ARBA" id="ARBA00023136"/>
    </source>
</evidence>
<dbReference type="EMBL" id="JAJJMA010257181">
    <property type="protein sequence ID" value="MCL7044341.1"/>
    <property type="molecule type" value="Genomic_DNA"/>
</dbReference>
<evidence type="ECO:0000256" key="3">
    <source>
        <dbReference type="ARBA" id="ARBA00022729"/>
    </source>
</evidence>
<organism evidence="8 9">
    <name type="scientific">Papaver nudicaule</name>
    <name type="common">Iceland poppy</name>
    <dbReference type="NCBI Taxonomy" id="74823"/>
    <lineage>
        <taxon>Eukaryota</taxon>
        <taxon>Viridiplantae</taxon>
        <taxon>Streptophyta</taxon>
        <taxon>Embryophyta</taxon>
        <taxon>Tracheophyta</taxon>
        <taxon>Spermatophyta</taxon>
        <taxon>Magnoliopsida</taxon>
        <taxon>Ranunculales</taxon>
        <taxon>Papaveraceae</taxon>
        <taxon>Papaveroideae</taxon>
        <taxon>Papaver</taxon>
    </lineage>
</organism>